<keyword evidence="1" id="KW-0472">Membrane</keyword>
<name>A0A6C0ID08_9ZZZZ</name>
<organism evidence="2">
    <name type="scientific">viral metagenome</name>
    <dbReference type="NCBI Taxonomy" id="1070528"/>
    <lineage>
        <taxon>unclassified sequences</taxon>
        <taxon>metagenomes</taxon>
        <taxon>organismal metagenomes</taxon>
    </lineage>
</organism>
<keyword evidence="1" id="KW-1133">Transmembrane helix</keyword>
<feature type="transmembrane region" description="Helical" evidence="1">
    <location>
        <begin position="28"/>
        <end position="50"/>
    </location>
</feature>
<protein>
    <submittedName>
        <fullName evidence="2">Uncharacterized protein</fullName>
    </submittedName>
</protein>
<reference evidence="2" key="1">
    <citation type="journal article" date="2020" name="Nature">
        <title>Giant virus diversity and host interactions through global metagenomics.</title>
        <authorList>
            <person name="Schulz F."/>
            <person name="Roux S."/>
            <person name="Paez-Espino D."/>
            <person name="Jungbluth S."/>
            <person name="Walsh D.A."/>
            <person name="Denef V.J."/>
            <person name="McMahon K.D."/>
            <person name="Konstantinidis K.T."/>
            <person name="Eloe-Fadrosh E.A."/>
            <person name="Kyrpides N.C."/>
            <person name="Woyke T."/>
        </authorList>
    </citation>
    <scope>NUCLEOTIDE SEQUENCE</scope>
    <source>
        <strain evidence="2">GVMAG-M-3300023184-68</strain>
    </source>
</reference>
<proteinExistence type="predicted"/>
<evidence type="ECO:0000256" key="1">
    <source>
        <dbReference type="SAM" id="Phobius"/>
    </source>
</evidence>
<evidence type="ECO:0000313" key="2">
    <source>
        <dbReference type="EMBL" id="QHT90315.1"/>
    </source>
</evidence>
<dbReference type="AlphaFoldDB" id="A0A6C0ID08"/>
<keyword evidence="1" id="KW-0812">Transmembrane</keyword>
<sequence length="158" mass="18406">MDTNLQEPTITLPKFVIVPSTLSTVGSVMVVFVLFLLYMVYIGYIASYNLKFYPNMYMFWNFITSGNNLQYQSEFESYVRSVMNNTHAENTPVMYHTNSMEDVAESFTNPEATKIEDAYGMEGYQDMLNSWKIKLLMLWNQLILKSFVRGKTIHVTRL</sequence>
<accession>A0A6C0ID08</accession>
<dbReference type="EMBL" id="MN740153">
    <property type="protein sequence ID" value="QHT90315.1"/>
    <property type="molecule type" value="Genomic_DNA"/>
</dbReference>